<dbReference type="EMBL" id="MUAU01000040">
    <property type="protein sequence ID" value="OOR74372.1"/>
    <property type="molecule type" value="Genomic_DNA"/>
</dbReference>
<feature type="compositionally biased region" description="Polar residues" evidence="1">
    <location>
        <begin position="204"/>
        <end position="214"/>
    </location>
</feature>
<feature type="region of interest" description="Disordered" evidence="1">
    <location>
        <begin position="111"/>
        <end position="142"/>
    </location>
</feature>
<comment type="caution">
    <text evidence="3">The sequence shown here is derived from an EMBL/GenBank/DDBJ whole genome shotgun (WGS) entry which is preliminary data.</text>
</comment>
<evidence type="ECO:0000256" key="1">
    <source>
        <dbReference type="SAM" id="MobiDB-lite"/>
    </source>
</evidence>
<reference evidence="3 4" key="1">
    <citation type="submission" date="2017-01" db="EMBL/GenBank/DDBJ databases">
        <title>Bacillus cereus isolates.</title>
        <authorList>
            <person name="Beno S.M."/>
        </authorList>
    </citation>
    <scope>NUCLEOTIDE SEQUENCE [LARGE SCALE GENOMIC DNA]</scope>
    <source>
        <strain evidence="3 4">FSL K6-1030</strain>
    </source>
</reference>
<keyword evidence="2" id="KW-0732">Signal</keyword>
<gene>
    <name evidence="3" type="ORF">BLX06_14395</name>
</gene>
<evidence type="ECO:0000313" key="4">
    <source>
        <dbReference type="Proteomes" id="UP000190641"/>
    </source>
</evidence>
<proteinExistence type="predicted"/>
<feature type="compositionally biased region" description="Polar residues" evidence="1">
    <location>
        <begin position="224"/>
        <end position="233"/>
    </location>
</feature>
<feature type="chain" id="PRO_5040957720" description="Hook-associated protein 2" evidence="2">
    <location>
        <begin position="30"/>
        <end position="239"/>
    </location>
</feature>
<accession>A0A9X6GFX7</accession>
<evidence type="ECO:0008006" key="5">
    <source>
        <dbReference type="Google" id="ProtNLM"/>
    </source>
</evidence>
<dbReference type="AlphaFoldDB" id="A0A9X6GFX7"/>
<name>A0A9X6GFX7_BACCE</name>
<sequence length="239" mass="27095">MYYEKSKFLNLTTAATLSLSLLFTGAVSAATEENFSPKQISLDKATSEKIDMYQLNQIQDTFTKNTENQVTFYWKNTQGIEEAIDLSVRTDARGNITSVNEVTTHDNLVDSLVKKKKPGKPGKGSSPKVPYKLNGGTNKSNFINEHAYNRHKYNPKEKSTSSKTQYGRDVDVKKLREETMHNYENKWSQTDNKGNRTTTYAKQFDGNISTSDSSTSHHRVIINHSDSSRSTQFPLYLKN</sequence>
<evidence type="ECO:0000313" key="3">
    <source>
        <dbReference type="EMBL" id="OOR74372.1"/>
    </source>
</evidence>
<feature type="signal peptide" evidence="2">
    <location>
        <begin position="1"/>
        <end position="29"/>
    </location>
</feature>
<protein>
    <recommendedName>
        <fullName evidence="5">Hook-associated protein 2</fullName>
    </recommendedName>
</protein>
<organism evidence="3 4">
    <name type="scientific">Bacillus cereus</name>
    <dbReference type="NCBI Taxonomy" id="1396"/>
    <lineage>
        <taxon>Bacteria</taxon>
        <taxon>Bacillati</taxon>
        <taxon>Bacillota</taxon>
        <taxon>Bacilli</taxon>
        <taxon>Bacillales</taxon>
        <taxon>Bacillaceae</taxon>
        <taxon>Bacillus</taxon>
        <taxon>Bacillus cereus group</taxon>
    </lineage>
</organism>
<feature type="region of interest" description="Disordered" evidence="1">
    <location>
        <begin position="204"/>
        <end position="239"/>
    </location>
</feature>
<evidence type="ECO:0000256" key="2">
    <source>
        <dbReference type="SAM" id="SignalP"/>
    </source>
</evidence>
<dbReference type="RefSeq" id="WP_078186733.1">
    <property type="nucleotide sequence ID" value="NZ_MUAU01000040.1"/>
</dbReference>
<dbReference type="Proteomes" id="UP000190641">
    <property type="component" value="Unassembled WGS sequence"/>
</dbReference>